<dbReference type="PROSITE" id="PS50005">
    <property type="entry name" value="TPR"/>
    <property type="match status" value="1"/>
</dbReference>
<accession>A0ABT5VDX3</accession>
<dbReference type="Gene3D" id="1.25.40.10">
    <property type="entry name" value="Tetratricopeptide repeat domain"/>
    <property type="match status" value="1"/>
</dbReference>
<dbReference type="InterPro" id="IPR011990">
    <property type="entry name" value="TPR-like_helical_dom_sf"/>
</dbReference>
<dbReference type="Proteomes" id="UP001148125">
    <property type="component" value="Unassembled WGS sequence"/>
</dbReference>
<name>A0ABT5VDX3_9BACI</name>
<keyword evidence="3" id="KW-1185">Reference proteome</keyword>
<sequence length="347" mass="39977">MNDETKSKEQNVIPFPGVGEKLVEKGMASLKEKRLQDALDDFQQALKYDQSHPQARYGVVLTYIELGQLDDAVAESKRMLQEGIGDYFDVLQVHVSLLVQLACYEEVVTMLEAVLVEGKVPSNQAETLYQLLHFSRQMSEDGPIIEDTVINLQEKEEEPPIEQLNLLEDPDVKKQWAAIQKLKKHNHPHVLEKYLEYLKDEEKDLVLKTFILQSLKDKNIEDQVEIRKLDQVKYINPQELNDLFENPFGQKVASIITYQLEQDNPSLKDMVLQLWWQYLFALVPFLPQPQDENIWAGAVHLVVIESLGGEFDENEISNLYNVNVQELVKAANELVEVEEQVFQGVEM</sequence>
<keyword evidence="1" id="KW-0802">TPR repeat</keyword>
<comment type="caution">
    <text evidence="2">The sequence shown here is derived from an EMBL/GenBank/DDBJ whole genome shotgun (WGS) entry which is preliminary data.</text>
</comment>
<proteinExistence type="predicted"/>
<protein>
    <submittedName>
        <fullName evidence="2">Tetratricopeptide repeat protein</fullName>
    </submittedName>
</protein>
<dbReference type="EMBL" id="JAOTPO010000002">
    <property type="protein sequence ID" value="MDE5412409.1"/>
    <property type="molecule type" value="Genomic_DNA"/>
</dbReference>
<dbReference type="SUPFAM" id="SSF116965">
    <property type="entry name" value="Hypothetical protein MPN330"/>
    <property type="match status" value="1"/>
</dbReference>
<dbReference type="InterPro" id="IPR019734">
    <property type="entry name" value="TPR_rpt"/>
</dbReference>
<organism evidence="2 3">
    <name type="scientific">Alkalihalobacterium chitinilyticum</name>
    <dbReference type="NCBI Taxonomy" id="2980103"/>
    <lineage>
        <taxon>Bacteria</taxon>
        <taxon>Bacillati</taxon>
        <taxon>Bacillota</taxon>
        <taxon>Bacilli</taxon>
        <taxon>Bacillales</taxon>
        <taxon>Bacillaceae</taxon>
        <taxon>Alkalihalobacterium</taxon>
    </lineage>
</organism>
<evidence type="ECO:0000256" key="1">
    <source>
        <dbReference type="PROSITE-ProRule" id="PRU00339"/>
    </source>
</evidence>
<dbReference type="SUPFAM" id="SSF48452">
    <property type="entry name" value="TPR-like"/>
    <property type="match status" value="1"/>
</dbReference>
<evidence type="ECO:0000313" key="3">
    <source>
        <dbReference type="Proteomes" id="UP001148125"/>
    </source>
</evidence>
<dbReference type="Pfam" id="PF14559">
    <property type="entry name" value="TPR_19"/>
    <property type="match status" value="1"/>
</dbReference>
<dbReference type="RefSeq" id="WP_275117041.1">
    <property type="nucleotide sequence ID" value="NZ_JAOTPO010000002.1"/>
</dbReference>
<evidence type="ECO:0000313" key="2">
    <source>
        <dbReference type="EMBL" id="MDE5412409.1"/>
    </source>
</evidence>
<feature type="repeat" description="TPR" evidence="1">
    <location>
        <begin position="19"/>
        <end position="52"/>
    </location>
</feature>
<gene>
    <name evidence="2" type="ORF">N7Z68_03365</name>
</gene>
<reference evidence="2" key="1">
    <citation type="submission" date="2024-05" db="EMBL/GenBank/DDBJ databases">
        <title>Alkalihalobacillus sp. strain MEB203 novel alkaliphilic bacterium from Lonar Lake, India.</title>
        <authorList>
            <person name="Joshi A."/>
            <person name="Thite S."/>
            <person name="Mengade P."/>
        </authorList>
    </citation>
    <scope>NUCLEOTIDE SEQUENCE</scope>
    <source>
        <strain evidence="2">MEB 203</strain>
    </source>
</reference>